<proteinExistence type="predicted"/>
<reference evidence="2 3" key="1">
    <citation type="submission" date="2020-08" db="EMBL/GenBank/DDBJ databases">
        <title>Sequencing the genomes of 1000 actinobacteria strains.</title>
        <authorList>
            <person name="Klenk H.-P."/>
        </authorList>
    </citation>
    <scope>NUCLEOTIDE SEQUENCE [LARGE SCALE GENOMIC DNA]</scope>
    <source>
        <strain evidence="2 3">DSM 45913</strain>
    </source>
</reference>
<evidence type="ECO:0000313" key="3">
    <source>
        <dbReference type="Proteomes" id="UP000583800"/>
    </source>
</evidence>
<comment type="caution">
    <text evidence="2">The sequence shown here is derived from an EMBL/GenBank/DDBJ whole genome shotgun (WGS) entry which is preliminary data.</text>
</comment>
<keyword evidence="1" id="KW-0472">Membrane</keyword>
<feature type="transmembrane region" description="Helical" evidence="1">
    <location>
        <begin position="26"/>
        <end position="50"/>
    </location>
</feature>
<protein>
    <submittedName>
        <fullName evidence="2">Uncharacterized protein</fullName>
    </submittedName>
</protein>
<keyword evidence="3" id="KW-1185">Reference proteome</keyword>
<dbReference type="AlphaFoldDB" id="A0A7X0C9E1"/>
<accession>A0A7X0C9E1</accession>
<evidence type="ECO:0000313" key="2">
    <source>
        <dbReference type="EMBL" id="MBB6350737.1"/>
    </source>
</evidence>
<evidence type="ECO:0000256" key="1">
    <source>
        <dbReference type="SAM" id="Phobius"/>
    </source>
</evidence>
<dbReference type="EMBL" id="JACHJB010000003">
    <property type="protein sequence ID" value="MBB6350737.1"/>
    <property type="molecule type" value="Genomic_DNA"/>
</dbReference>
<organism evidence="2 3">
    <name type="scientific">Nonomuraea muscovyensis</name>
    <dbReference type="NCBI Taxonomy" id="1124761"/>
    <lineage>
        <taxon>Bacteria</taxon>
        <taxon>Bacillati</taxon>
        <taxon>Actinomycetota</taxon>
        <taxon>Actinomycetes</taxon>
        <taxon>Streptosporangiales</taxon>
        <taxon>Streptosporangiaceae</taxon>
        <taxon>Nonomuraea</taxon>
    </lineage>
</organism>
<keyword evidence="1" id="KW-0812">Transmembrane</keyword>
<keyword evidence="1" id="KW-1133">Transmembrane helix</keyword>
<sequence length="309" mass="33995">MSEDEAVLDMPDFDPKVTRRAVRRGVFRTASVVLAVLLMLLLAAAGLSLVQKRGERDQRMTDVLGTAFSIYNPAYEVQVESCCDLTPVSMGFTVTASQIRAVGGFTGTGGSTHTITQNFFGRVGRLPLGNYAGTTLSGNLANVGTDLQPKEDIRKVLARLPEGLSALAVIEFAEPAPPDRLIAFTRDFELCPQKVVYERRPGSNPITWGMTTWAWAPRPEGETTCADQIKNDLAGFRGWLGLLRDHDDANLRHFDLSLARLRKAANDGLAYAVVENLVSVKELRKVIEDPRVRTVRLADVAFDLQRPPR</sequence>
<dbReference type="Proteomes" id="UP000583800">
    <property type="component" value="Unassembled WGS sequence"/>
</dbReference>
<name>A0A7X0C9E1_9ACTN</name>
<dbReference type="RefSeq" id="WP_185088480.1">
    <property type="nucleotide sequence ID" value="NZ_JACHJB010000003.1"/>
</dbReference>
<gene>
    <name evidence="2" type="ORF">FHU36_007309</name>
</gene>